<dbReference type="InterPro" id="IPR011006">
    <property type="entry name" value="CheY-like_superfamily"/>
</dbReference>
<evidence type="ECO:0000256" key="7">
    <source>
        <dbReference type="ARBA" id="ARBA00023012"/>
    </source>
</evidence>
<dbReference type="Gene3D" id="3.30.565.10">
    <property type="entry name" value="Histidine kinase-like ATPase, C-terminal domain"/>
    <property type="match status" value="1"/>
</dbReference>
<evidence type="ECO:0000256" key="6">
    <source>
        <dbReference type="ARBA" id="ARBA00022777"/>
    </source>
</evidence>
<evidence type="ECO:0000313" key="16">
    <source>
        <dbReference type="EMBL" id="OYQ31755.1"/>
    </source>
</evidence>
<evidence type="ECO:0000259" key="14">
    <source>
        <dbReference type="PROSITE" id="PS50113"/>
    </source>
</evidence>
<dbReference type="InterPro" id="IPR036097">
    <property type="entry name" value="HisK_dim/P_sf"/>
</dbReference>
<evidence type="ECO:0000256" key="4">
    <source>
        <dbReference type="ARBA" id="ARBA00022553"/>
    </source>
</evidence>
<gene>
    <name evidence="16" type="ORF">CHU95_21745</name>
</gene>
<feature type="domain" description="Response regulatory" evidence="12">
    <location>
        <begin position="1053"/>
        <end position="1164"/>
    </location>
</feature>
<dbReference type="SMART" id="SM00086">
    <property type="entry name" value="PAC"/>
    <property type="match status" value="2"/>
</dbReference>
<dbReference type="Gene3D" id="3.30.450.20">
    <property type="entry name" value="PAS domain"/>
    <property type="match status" value="2"/>
</dbReference>
<dbReference type="CDD" id="cd00156">
    <property type="entry name" value="REC"/>
    <property type="match status" value="1"/>
</dbReference>
<dbReference type="Pfam" id="PF02518">
    <property type="entry name" value="HATPase_c"/>
    <property type="match status" value="1"/>
</dbReference>
<dbReference type="SMART" id="SM00387">
    <property type="entry name" value="HATPase_c"/>
    <property type="match status" value="1"/>
</dbReference>
<dbReference type="InterPro" id="IPR000700">
    <property type="entry name" value="PAS-assoc_C"/>
</dbReference>
<dbReference type="FunFam" id="1.10.287.130:FF:000001">
    <property type="entry name" value="Two-component sensor histidine kinase"/>
    <property type="match status" value="1"/>
</dbReference>
<dbReference type="FunFam" id="3.30.565.10:FF:000006">
    <property type="entry name" value="Sensor histidine kinase WalK"/>
    <property type="match status" value="1"/>
</dbReference>
<dbReference type="PANTHER" id="PTHR43047:SF72">
    <property type="entry name" value="OSMOSENSING HISTIDINE PROTEIN KINASE SLN1"/>
    <property type="match status" value="1"/>
</dbReference>
<feature type="domain" description="Histidine kinase" evidence="11">
    <location>
        <begin position="676"/>
        <end position="901"/>
    </location>
</feature>
<dbReference type="SMART" id="SM00091">
    <property type="entry name" value="PAS"/>
    <property type="match status" value="2"/>
</dbReference>
<feature type="domain" description="PAC" evidence="14">
    <location>
        <begin position="478"/>
        <end position="530"/>
    </location>
</feature>
<keyword evidence="7" id="KW-0902">Two-component regulatory system</keyword>
<accession>A0A255YSY7</accession>
<dbReference type="PROSITE" id="PS50109">
    <property type="entry name" value="HIS_KIN"/>
    <property type="match status" value="1"/>
</dbReference>
<evidence type="ECO:0000256" key="2">
    <source>
        <dbReference type="ARBA" id="ARBA00004370"/>
    </source>
</evidence>
<dbReference type="PROSITE" id="PS50113">
    <property type="entry name" value="PAC"/>
    <property type="match status" value="2"/>
</dbReference>
<dbReference type="Gene3D" id="3.40.50.2300">
    <property type="match status" value="2"/>
</dbReference>
<organism evidence="16 17">
    <name type="scientific">Niveispirillum lacus</name>
    <dbReference type="NCBI Taxonomy" id="1981099"/>
    <lineage>
        <taxon>Bacteria</taxon>
        <taxon>Pseudomonadati</taxon>
        <taxon>Pseudomonadota</taxon>
        <taxon>Alphaproteobacteria</taxon>
        <taxon>Rhodospirillales</taxon>
        <taxon>Azospirillaceae</taxon>
        <taxon>Niveispirillum</taxon>
    </lineage>
</organism>
<dbReference type="InterPro" id="IPR003661">
    <property type="entry name" value="HisK_dim/P_dom"/>
</dbReference>
<evidence type="ECO:0000256" key="3">
    <source>
        <dbReference type="ARBA" id="ARBA00012438"/>
    </source>
</evidence>
<evidence type="ECO:0000256" key="5">
    <source>
        <dbReference type="ARBA" id="ARBA00022679"/>
    </source>
</evidence>
<dbReference type="SMART" id="SM00304">
    <property type="entry name" value="HAMP"/>
    <property type="match status" value="1"/>
</dbReference>
<dbReference type="RefSeq" id="WP_094458490.1">
    <property type="nucleotide sequence ID" value="NZ_NOXU01000032.1"/>
</dbReference>
<keyword evidence="10" id="KW-0812">Transmembrane</keyword>
<evidence type="ECO:0000256" key="8">
    <source>
        <dbReference type="ARBA" id="ARBA00023136"/>
    </source>
</evidence>
<dbReference type="GO" id="GO:0006355">
    <property type="term" value="P:regulation of DNA-templated transcription"/>
    <property type="evidence" value="ECO:0007669"/>
    <property type="project" value="InterPro"/>
</dbReference>
<dbReference type="SUPFAM" id="SSF55874">
    <property type="entry name" value="ATPase domain of HSP90 chaperone/DNA topoisomerase II/histidine kinase"/>
    <property type="match status" value="1"/>
</dbReference>
<evidence type="ECO:0000259" key="15">
    <source>
        <dbReference type="PROSITE" id="PS50885"/>
    </source>
</evidence>
<dbReference type="Pfam" id="PF00512">
    <property type="entry name" value="HisKA"/>
    <property type="match status" value="1"/>
</dbReference>
<protein>
    <recommendedName>
        <fullName evidence="3">histidine kinase</fullName>
        <ecNumber evidence="3">2.7.13.3</ecNumber>
    </recommendedName>
</protein>
<dbReference type="PANTHER" id="PTHR43047">
    <property type="entry name" value="TWO-COMPONENT HISTIDINE PROTEIN KINASE"/>
    <property type="match status" value="1"/>
</dbReference>
<dbReference type="EC" id="2.7.13.3" evidence="3"/>
<evidence type="ECO:0000256" key="10">
    <source>
        <dbReference type="SAM" id="Phobius"/>
    </source>
</evidence>
<evidence type="ECO:0000259" key="11">
    <source>
        <dbReference type="PROSITE" id="PS50109"/>
    </source>
</evidence>
<dbReference type="CDD" id="cd06225">
    <property type="entry name" value="HAMP"/>
    <property type="match status" value="1"/>
</dbReference>
<dbReference type="OrthoDB" id="8477265at2"/>
<dbReference type="InterPro" id="IPR003660">
    <property type="entry name" value="HAMP_dom"/>
</dbReference>
<dbReference type="InterPro" id="IPR003594">
    <property type="entry name" value="HATPase_dom"/>
</dbReference>
<proteinExistence type="predicted"/>
<dbReference type="InterPro" id="IPR036890">
    <property type="entry name" value="HATPase_C_sf"/>
</dbReference>
<dbReference type="InterPro" id="IPR000014">
    <property type="entry name" value="PAS"/>
</dbReference>
<dbReference type="PROSITE" id="PS50885">
    <property type="entry name" value="HAMP"/>
    <property type="match status" value="1"/>
</dbReference>
<dbReference type="AlphaFoldDB" id="A0A255YSY7"/>
<dbReference type="GO" id="GO:0000155">
    <property type="term" value="F:phosphorelay sensor kinase activity"/>
    <property type="evidence" value="ECO:0007669"/>
    <property type="project" value="InterPro"/>
</dbReference>
<dbReference type="Gene3D" id="1.10.287.130">
    <property type="match status" value="1"/>
</dbReference>
<name>A0A255YSY7_9PROT</name>
<feature type="modified residue" description="4-aspartylphosphate" evidence="9">
    <location>
        <position position="976"/>
    </location>
</feature>
<keyword evidence="6" id="KW-0418">Kinase</keyword>
<dbReference type="SUPFAM" id="SSF158472">
    <property type="entry name" value="HAMP domain-like"/>
    <property type="match status" value="1"/>
</dbReference>
<dbReference type="InterPro" id="IPR035965">
    <property type="entry name" value="PAS-like_dom_sf"/>
</dbReference>
<feature type="domain" description="PAC" evidence="14">
    <location>
        <begin position="620"/>
        <end position="672"/>
    </location>
</feature>
<dbReference type="PROSITE" id="PS50110">
    <property type="entry name" value="RESPONSE_REGULATORY"/>
    <property type="match status" value="2"/>
</dbReference>
<dbReference type="CDD" id="cd00082">
    <property type="entry name" value="HisKA"/>
    <property type="match status" value="1"/>
</dbReference>
<feature type="domain" description="Response regulatory" evidence="12">
    <location>
        <begin position="927"/>
        <end position="1044"/>
    </location>
</feature>
<keyword evidence="10" id="KW-1133">Transmembrane helix</keyword>
<dbReference type="SMART" id="SM00388">
    <property type="entry name" value="HisKA"/>
    <property type="match status" value="1"/>
</dbReference>
<dbReference type="NCBIfam" id="TIGR00229">
    <property type="entry name" value="sensory_box"/>
    <property type="match status" value="2"/>
</dbReference>
<dbReference type="InterPro" id="IPR001610">
    <property type="entry name" value="PAC"/>
</dbReference>
<dbReference type="Pfam" id="PF08448">
    <property type="entry name" value="PAS_4"/>
    <property type="match status" value="1"/>
</dbReference>
<comment type="catalytic activity">
    <reaction evidence="1">
        <text>ATP + protein L-histidine = ADP + protein N-phospho-L-histidine.</text>
        <dbReference type="EC" id="2.7.13.3"/>
    </reaction>
</comment>
<dbReference type="SUPFAM" id="SSF55785">
    <property type="entry name" value="PYP-like sensor domain (PAS domain)"/>
    <property type="match status" value="2"/>
</dbReference>
<evidence type="ECO:0000256" key="1">
    <source>
        <dbReference type="ARBA" id="ARBA00000085"/>
    </source>
</evidence>
<dbReference type="InterPro" id="IPR013656">
    <property type="entry name" value="PAS_4"/>
</dbReference>
<dbReference type="PRINTS" id="PR00344">
    <property type="entry name" value="BCTRLSENSOR"/>
</dbReference>
<keyword evidence="17" id="KW-1185">Reference proteome</keyword>
<dbReference type="PROSITE" id="PS50112">
    <property type="entry name" value="PAS"/>
    <property type="match status" value="1"/>
</dbReference>
<dbReference type="Proteomes" id="UP000216998">
    <property type="component" value="Unassembled WGS sequence"/>
</dbReference>
<keyword evidence="4 9" id="KW-0597">Phosphoprotein</keyword>
<feature type="domain" description="PAS" evidence="13">
    <location>
        <begin position="531"/>
        <end position="577"/>
    </location>
</feature>
<dbReference type="InterPro" id="IPR005467">
    <property type="entry name" value="His_kinase_dom"/>
</dbReference>
<feature type="transmembrane region" description="Helical" evidence="10">
    <location>
        <begin position="322"/>
        <end position="345"/>
    </location>
</feature>
<comment type="subcellular location">
    <subcellularLocation>
        <location evidence="2">Membrane</location>
    </subcellularLocation>
</comment>
<dbReference type="GO" id="GO:0009927">
    <property type="term" value="F:histidine phosphotransfer kinase activity"/>
    <property type="evidence" value="ECO:0007669"/>
    <property type="project" value="TreeGrafter"/>
</dbReference>
<keyword evidence="5" id="KW-0808">Transferase</keyword>
<evidence type="ECO:0000313" key="17">
    <source>
        <dbReference type="Proteomes" id="UP000216998"/>
    </source>
</evidence>
<dbReference type="SMART" id="SM00448">
    <property type="entry name" value="REC"/>
    <property type="match status" value="2"/>
</dbReference>
<dbReference type="Pfam" id="PF00672">
    <property type="entry name" value="HAMP"/>
    <property type="match status" value="1"/>
</dbReference>
<dbReference type="CDD" id="cd17574">
    <property type="entry name" value="REC_OmpR"/>
    <property type="match status" value="1"/>
</dbReference>
<comment type="caution">
    <text evidence="16">The sequence shown here is derived from an EMBL/GenBank/DDBJ whole genome shotgun (WGS) entry which is preliminary data.</text>
</comment>
<feature type="domain" description="HAMP" evidence="15">
    <location>
        <begin position="345"/>
        <end position="385"/>
    </location>
</feature>
<evidence type="ECO:0000256" key="9">
    <source>
        <dbReference type="PROSITE-ProRule" id="PRU00169"/>
    </source>
</evidence>
<dbReference type="InterPro" id="IPR013767">
    <property type="entry name" value="PAS_fold"/>
</dbReference>
<dbReference type="InterPro" id="IPR004358">
    <property type="entry name" value="Sig_transdc_His_kin-like_C"/>
</dbReference>
<dbReference type="Pfam" id="PF00072">
    <property type="entry name" value="Response_reg"/>
    <property type="match status" value="2"/>
</dbReference>
<dbReference type="SUPFAM" id="SSF47384">
    <property type="entry name" value="Homodimeric domain of signal transducing histidine kinase"/>
    <property type="match status" value="1"/>
</dbReference>
<dbReference type="SUPFAM" id="SSF52172">
    <property type="entry name" value="CheY-like"/>
    <property type="match status" value="2"/>
</dbReference>
<dbReference type="GO" id="GO:0005886">
    <property type="term" value="C:plasma membrane"/>
    <property type="evidence" value="ECO:0007669"/>
    <property type="project" value="TreeGrafter"/>
</dbReference>
<evidence type="ECO:0000259" key="12">
    <source>
        <dbReference type="PROSITE" id="PS50110"/>
    </source>
</evidence>
<evidence type="ECO:0000259" key="13">
    <source>
        <dbReference type="PROSITE" id="PS50112"/>
    </source>
</evidence>
<dbReference type="EMBL" id="NOXU01000032">
    <property type="protein sequence ID" value="OYQ31755.1"/>
    <property type="molecule type" value="Genomic_DNA"/>
</dbReference>
<dbReference type="InterPro" id="IPR001789">
    <property type="entry name" value="Sig_transdc_resp-reg_receiver"/>
</dbReference>
<sequence length="1184" mass="128201">MRLRLLIPLLILAMTASLVALAIMGLVRDWEGKSAADRFLAAEQGRGGLVELAGALALERSSAYVLLARFDPVTEARISQLQTLRRQTDARLNTLLSLLSASERAPRGGAELAASLTKARRVLTDLREELDQALTLPAATRPPALADRWFGTLTALIDQSRIAHQTLADRSPVIDPLIAAHAALRQSAWVAAEQAGQMRALLAAALLHGNGPALAETLAETETRFALAWENVRQLAAQGDAGMDRVRVATSAADGLLANRVEPFRRAVLTAARAGTVDRVMADDWFSMATTGIEAVQAVQSASRVVTETRVRQLSQDALIRLVRGALLCLGTLIIGGMALALVHWRVLRPLAQLTAVFEQIARGQTDVTMPDVSRPDEVGDLARAAAAFRTVHLAGQNLAAALRRREHLLDLFIRHAPAAIAMLDTQMRYVAVSRRWLSDYDLGESELIGRSHYDLFPEIGERWRNIHASCLRGEHASSDEDRFIRADGSISWVRWEIHPWHDSDGQIGGIIMFTEVITARKQAEDDMRRLTTELQAIVDSADNAIIMTEPSGLIRAFNRGAERMLGYRAVDVIGKQTPRLFHDAAEIARAVTKLTNSLGQAPANPLEVFVHRARLGKPDQREWTYIARDGRRVPVLLSVTAIRDASDKIQGFLGVANDISHLKQMDRLKSEFISTVSHELRTPLTAIRASLGMVNSDLFGTLPPEARQLTNIAQESTERLIRLINDLLDIEKIASGKMRFDLVPCSLPALLEDAIRNNMALAEKAGLSLVAGPGLRAPDRIEATVLVDPDRLAQAFANLISNAVKFSPSGSTVTVSATRLPDGWVQASVTDQGIGIDEAFGPRVFQRFAQADGSDSRAKGGTGLGLAITREIIERQGGRIGFNSVPGTGTRFHIDLPPHENAAPDAPAPPKPAPLTSPTLAPGRQDILICEDDPQIARLLSLLLGRAGFTPVVAGTAAEALTLLAHHRFNAMTLDLMLPDLPGISLFRAIRAQPETRDLPVIVVTATGDAEREALAGEAVGIIDWLTKPIDQDRLLAALHRAANAGTGNRPRLLHVEDDADIRALVRRLLSGHADIHAAETLADAQKLARSLTFDVGLIDIDMPDGCGLDIIPDLRDPQGGPVPVVVFTGADAGPVALQQVRATLVKAQVRNEELVDTIRRLIHRLAPDLETKVPSPPVESAS</sequence>
<dbReference type="Pfam" id="PF00989">
    <property type="entry name" value="PAS"/>
    <property type="match status" value="1"/>
</dbReference>
<keyword evidence="8 10" id="KW-0472">Membrane</keyword>
<dbReference type="Gene3D" id="6.10.340.10">
    <property type="match status" value="1"/>
</dbReference>
<feature type="modified residue" description="4-aspartylphosphate" evidence="9">
    <location>
        <position position="1101"/>
    </location>
</feature>
<reference evidence="16 17" key="1">
    <citation type="submission" date="2017-07" db="EMBL/GenBank/DDBJ databases">
        <title>Niveispirillum cyanobacteriorum sp. nov., isolated from cyanobacterial aggregates in a eutrophic lake.</title>
        <authorList>
            <person name="Cai H."/>
        </authorList>
    </citation>
    <scope>NUCLEOTIDE SEQUENCE [LARGE SCALE GENOMIC DNA]</scope>
    <source>
        <strain evidence="17">TH1-14</strain>
    </source>
</reference>
<dbReference type="CDD" id="cd00130">
    <property type="entry name" value="PAS"/>
    <property type="match status" value="2"/>
</dbReference>
<feature type="transmembrane region" description="Helical" evidence="10">
    <location>
        <begin position="6"/>
        <end position="27"/>
    </location>
</feature>